<dbReference type="Pfam" id="PF00023">
    <property type="entry name" value="Ank"/>
    <property type="match status" value="1"/>
</dbReference>
<dbReference type="InterPro" id="IPR036036">
    <property type="entry name" value="SOCS_box-like_dom_sf"/>
</dbReference>
<evidence type="ECO:0000313" key="4">
    <source>
        <dbReference type="EMBL" id="KAL2082023.1"/>
    </source>
</evidence>
<evidence type="ECO:0000256" key="2">
    <source>
        <dbReference type="PROSITE-ProRule" id="PRU00023"/>
    </source>
</evidence>
<feature type="repeat" description="ANK" evidence="2">
    <location>
        <begin position="246"/>
        <end position="278"/>
    </location>
</feature>
<dbReference type="PANTHER" id="PTHR24118:SF99">
    <property type="entry name" value="POTE ANKYRIN DOMAIN FAMILY MEMBER 3C-RELATED"/>
    <property type="match status" value="1"/>
</dbReference>
<evidence type="ECO:0000256" key="1">
    <source>
        <dbReference type="ARBA" id="ARBA00004906"/>
    </source>
</evidence>
<dbReference type="PROSITE" id="PS50088">
    <property type="entry name" value="ANK_REPEAT"/>
    <property type="match status" value="8"/>
</dbReference>
<comment type="pathway">
    <text evidence="1">Protein modification; protein ubiquitination.</text>
</comment>
<feature type="repeat" description="ANK" evidence="2">
    <location>
        <begin position="115"/>
        <end position="147"/>
    </location>
</feature>
<dbReference type="Proteomes" id="UP001591681">
    <property type="component" value="Unassembled WGS sequence"/>
</dbReference>
<keyword evidence="5" id="KW-1185">Reference proteome</keyword>
<dbReference type="Pfam" id="PF13637">
    <property type="entry name" value="Ank_4"/>
    <property type="match status" value="1"/>
</dbReference>
<gene>
    <name evidence="4" type="ORF">ACEWY4_021841</name>
</gene>
<dbReference type="InterPro" id="IPR001496">
    <property type="entry name" value="SOCS_box"/>
</dbReference>
<feature type="repeat" description="ANK" evidence="2">
    <location>
        <begin position="49"/>
        <end position="81"/>
    </location>
</feature>
<dbReference type="InterPro" id="IPR002110">
    <property type="entry name" value="Ankyrin_rpt"/>
</dbReference>
<dbReference type="AlphaFoldDB" id="A0ABD1J7V2"/>
<dbReference type="Pfam" id="PF12796">
    <property type="entry name" value="Ank_2"/>
    <property type="match status" value="3"/>
</dbReference>
<dbReference type="PRINTS" id="PR01415">
    <property type="entry name" value="ANKYRIN"/>
</dbReference>
<dbReference type="Gene3D" id="1.25.40.20">
    <property type="entry name" value="Ankyrin repeat-containing domain"/>
    <property type="match status" value="2"/>
</dbReference>
<dbReference type="EMBL" id="JBHFQA010000019">
    <property type="protein sequence ID" value="KAL2082023.1"/>
    <property type="molecule type" value="Genomic_DNA"/>
</dbReference>
<feature type="repeat" description="ANK" evidence="2">
    <location>
        <begin position="288"/>
        <end position="316"/>
    </location>
</feature>
<comment type="caution">
    <text evidence="4">The sequence shown here is derived from an EMBL/GenBank/DDBJ whole genome shotgun (WGS) entry which is preliminary data.</text>
</comment>
<dbReference type="SMART" id="SM00969">
    <property type="entry name" value="SOCS_box"/>
    <property type="match status" value="1"/>
</dbReference>
<dbReference type="Pfam" id="PF07525">
    <property type="entry name" value="SOCS_box"/>
    <property type="match status" value="1"/>
</dbReference>
<evidence type="ECO:0000259" key="3">
    <source>
        <dbReference type="PROSITE" id="PS50225"/>
    </source>
</evidence>
<feature type="domain" description="SOCS box" evidence="3">
    <location>
        <begin position="467"/>
        <end position="515"/>
    </location>
</feature>
<dbReference type="Gene3D" id="1.10.750.20">
    <property type="entry name" value="SOCS box"/>
    <property type="match status" value="1"/>
</dbReference>
<accession>A0ABD1J7V2</accession>
<feature type="repeat" description="ANK" evidence="2">
    <location>
        <begin position="82"/>
        <end position="110"/>
    </location>
</feature>
<dbReference type="SMART" id="SM00248">
    <property type="entry name" value="ANK"/>
    <property type="match status" value="10"/>
</dbReference>
<dbReference type="SUPFAM" id="SSF48403">
    <property type="entry name" value="Ankyrin repeat"/>
    <property type="match status" value="1"/>
</dbReference>
<dbReference type="PROSITE" id="PS50225">
    <property type="entry name" value="SOCS"/>
    <property type="match status" value="1"/>
</dbReference>
<proteinExistence type="predicted"/>
<protein>
    <recommendedName>
        <fullName evidence="3">SOCS box domain-containing protein</fullName>
    </recommendedName>
</protein>
<evidence type="ECO:0000313" key="5">
    <source>
        <dbReference type="Proteomes" id="UP001591681"/>
    </source>
</evidence>
<dbReference type="InterPro" id="IPR036770">
    <property type="entry name" value="Ankyrin_rpt-contain_sf"/>
</dbReference>
<dbReference type="FunFam" id="1.10.750.20:FF:000001">
    <property type="entry name" value="Ankyrin repeat and SOCS box containing 1"/>
    <property type="match status" value="1"/>
</dbReference>
<dbReference type="PROSITE" id="PS50297">
    <property type="entry name" value="ANK_REP_REGION"/>
    <property type="match status" value="8"/>
</dbReference>
<sequence>MVRQPGINLLIANEYGWIPIHEAAYYGQPECLKALLGAQPGVVNKRTKKDQTALLLAVSRDHPRCVECLLEHGADPDIPDKDKETPLFNACEKGSPEMVAILLNNGASVNKLCLHGWTALHEAMVQNNVEIAEMLVKAKAKINIADNFGLSPLFVAAQCGNVNASRFLVKNGADINSQAKDGATALYEACKNGHEEIVEFLLSQNADANKPGKSGLLPIHIAAQRGYDRIIQMLIPATSRARVRRCGISPLHLAAERNRDEVLEELIEAGFDVNAMLSEDRSRLYEDRRSTTLYFAVINNNIEATTMLLRAGADPNLDVFSPLLVAIRLGAIQLVTLLVEHGANVNIYIPTLPTTFPVTVMFAMKYLPLLKYLMDNGCNAMSCFYCSYGSGIHPPIKASLRNTNELRTREVESDTNTCVEFCEMISAPSICRWAGPIIDVVLDYVGNVKLCARLIEHLDSYDDWENIKEKSEPPRALMQLCRLRVRELIGKRLHRIGKLPIPPRLIKFLQYKTSDDLEATSGQTDW</sequence>
<keyword evidence="2" id="KW-0040">ANK repeat</keyword>
<feature type="repeat" description="ANK" evidence="2">
    <location>
        <begin position="181"/>
        <end position="213"/>
    </location>
</feature>
<organism evidence="4 5">
    <name type="scientific">Coilia grayii</name>
    <name type="common">Gray's grenadier anchovy</name>
    <dbReference type="NCBI Taxonomy" id="363190"/>
    <lineage>
        <taxon>Eukaryota</taxon>
        <taxon>Metazoa</taxon>
        <taxon>Chordata</taxon>
        <taxon>Craniata</taxon>
        <taxon>Vertebrata</taxon>
        <taxon>Euteleostomi</taxon>
        <taxon>Actinopterygii</taxon>
        <taxon>Neopterygii</taxon>
        <taxon>Teleostei</taxon>
        <taxon>Clupei</taxon>
        <taxon>Clupeiformes</taxon>
        <taxon>Clupeoidei</taxon>
        <taxon>Engraulidae</taxon>
        <taxon>Coilinae</taxon>
        <taxon>Coilia</taxon>
    </lineage>
</organism>
<name>A0ABD1J7V2_9TELE</name>
<dbReference type="PANTHER" id="PTHR24118">
    <property type="entry name" value="POTE ANKYRIN DOMAIN"/>
    <property type="match status" value="1"/>
</dbReference>
<dbReference type="SUPFAM" id="SSF158235">
    <property type="entry name" value="SOCS box-like"/>
    <property type="match status" value="1"/>
</dbReference>
<feature type="repeat" description="ANK" evidence="2">
    <location>
        <begin position="148"/>
        <end position="180"/>
    </location>
</feature>
<dbReference type="SMART" id="SM00253">
    <property type="entry name" value="SOCS"/>
    <property type="match status" value="1"/>
</dbReference>
<reference evidence="4 5" key="1">
    <citation type="submission" date="2024-09" db="EMBL/GenBank/DDBJ databases">
        <title>A chromosome-level genome assembly of Gray's grenadier anchovy, Coilia grayii.</title>
        <authorList>
            <person name="Fu Z."/>
        </authorList>
    </citation>
    <scope>NUCLEOTIDE SEQUENCE [LARGE SCALE GENOMIC DNA]</scope>
    <source>
        <strain evidence="4">G4</strain>
        <tissue evidence="4">Muscle</tissue>
    </source>
</reference>
<feature type="repeat" description="ANK" evidence="2">
    <location>
        <begin position="318"/>
        <end position="347"/>
    </location>
</feature>